<evidence type="ECO:0000256" key="1">
    <source>
        <dbReference type="SAM" id="MobiDB-lite"/>
    </source>
</evidence>
<organism evidence="2 3">
    <name type="scientific">Pantherophis guttatus</name>
    <name type="common">Corn snake</name>
    <name type="synonym">Elaphe guttata</name>
    <dbReference type="NCBI Taxonomy" id="94885"/>
    <lineage>
        <taxon>Eukaryota</taxon>
        <taxon>Metazoa</taxon>
        <taxon>Chordata</taxon>
        <taxon>Craniata</taxon>
        <taxon>Vertebrata</taxon>
        <taxon>Euteleostomi</taxon>
        <taxon>Lepidosauria</taxon>
        <taxon>Squamata</taxon>
        <taxon>Bifurcata</taxon>
        <taxon>Unidentata</taxon>
        <taxon>Episquamata</taxon>
        <taxon>Toxicofera</taxon>
        <taxon>Serpentes</taxon>
        <taxon>Colubroidea</taxon>
        <taxon>Colubridae</taxon>
        <taxon>Colubrinae</taxon>
        <taxon>Pantherophis</taxon>
    </lineage>
</organism>
<proteinExistence type="predicted"/>
<dbReference type="GO" id="GO:0005634">
    <property type="term" value="C:nucleus"/>
    <property type="evidence" value="ECO:0007669"/>
    <property type="project" value="TreeGrafter"/>
</dbReference>
<keyword evidence="2" id="KW-1185">Reference proteome</keyword>
<dbReference type="AlphaFoldDB" id="A0A6P9D7I2"/>
<accession>A0A6P9D7I2</accession>
<dbReference type="PANTHER" id="PTHR28586:SF1">
    <property type="entry name" value="PROTEIN PAXX"/>
    <property type="match status" value="1"/>
</dbReference>
<evidence type="ECO:0000313" key="3">
    <source>
        <dbReference type="RefSeq" id="XP_034292118.1"/>
    </source>
</evidence>
<dbReference type="CTD" id="286257"/>
<dbReference type="KEGG" id="pgut:117676622"/>
<dbReference type="PANTHER" id="PTHR28586">
    <property type="entry name" value="PROTEIN PAXX"/>
    <property type="match status" value="1"/>
</dbReference>
<dbReference type="InterPro" id="IPR027873">
    <property type="entry name" value="PAXX"/>
</dbReference>
<reference evidence="3" key="1">
    <citation type="submission" date="2025-08" db="UniProtKB">
        <authorList>
            <consortium name="RefSeq"/>
        </authorList>
    </citation>
    <scope>IDENTIFICATION</scope>
    <source>
        <tissue evidence="3">Blood</tissue>
    </source>
</reference>
<sequence length="223" mass="23864">MAPPGPLRVVSHGGRRFLCFCGDGGASPRLQLTDACEFWSCRLPSEELSGQVRRVPCASPWVGGPLRALGLTAFLFAQEEPDSPAGSLSRLREILQGQTPILTLGDGKATLQVQDGGQSVTFDLDKASLPEARRQLQDLTFGLVEQLQTLEKRLEESTAAANSVALRSPEKISPSQSLLGADFSPRKPRGGAGPSKRRLPGESLINPGFRSKKTPTGVDFEDA</sequence>
<feature type="region of interest" description="Disordered" evidence="1">
    <location>
        <begin position="161"/>
        <end position="223"/>
    </location>
</feature>
<dbReference type="GO" id="GO:0035861">
    <property type="term" value="C:site of double-strand break"/>
    <property type="evidence" value="ECO:0007669"/>
    <property type="project" value="TreeGrafter"/>
</dbReference>
<dbReference type="InParanoid" id="A0A6P9D7I2"/>
<dbReference type="GO" id="GO:0070419">
    <property type="term" value="C:nonhomologous end joining complex"/>
    <property type="evidence" value="ECO:0007669"/>
    <property type="project" value="TreeGrafter"/>
</dbReference>
<dbReference type="OMA" id="ANVWSVE"/>
<dbReference type="GeneID" id="117676622"/>
<evidence type="ECO:0000313" key="2">
    <source>
        <dbReference type="Proteomes" id="UP001652622"/>
    </source>
</evidence>
<name>A0A6P9D7I2_PANGU</name>
<protein>
    <submittedName>
        <fullName evidence="3">Protein PAXX isoform X1</fullName>
    </submittedName>
</protein>
<gene>
    <name evidence="3" type="primary">PAXX</name>
</gene>
<dbReference type="GO" id="GO:0060090">
    <property type="term" value="F:molecular adaptor activity"/>
    <property type="evidence" value="ECO:0007669"/>
    <property type="project" value="TreeGrafter"/>
</dbReference>
<dbReference type="Pfam" id="PF15384">
    <property type="entry name" value="PAXX"/>
    <property type="match status" value="1"/>
</dbReference>
<dbReference type="Proteomes" id="UP001652622">
    <property type="component" value="Unplaced"/>
</dbReference>
<dbReference type="RefSeq" id="XP_034292118.1">
    <property type="nucleotide sequence ID" value="XM_034436227.1"/>
</dbReference>
<dbReference type="GO" id="GO:0006303">
    <property type="term" value="P:double-strand break repair via nonhomologous end joining"/>
    <property type="evidence" value="ECO:0007669"/>
    <property type="project" value="InterPro"/>
</dbReference>